<evidence type="ECO:0000313" key="1">
    <source>
        <dbReference type="EMBL" id="CAG8837187.1"/>
    </source>
</evidence>
<gene>
    <name evidence="1" type="ORF">RPERSI_LOCUS30207</name>
</gene>
<accession>A0ACA9SG60</accession>
<feature type="non-terminal residue" evidence="1">
    <location>
        <position position="282"/>
    </location>
</feature>
<keyword evidence="2" id="KW-1185">Reference proteome</keyword>
<evidence type="ECO:0000313" key="2">
    <source>
        <dbReference type="Proteomes" id="UP000789920"/>
    </source>
</evidence>
<feature type="non-terminal residue" evidence="1">
    <location>
        <position position="1"/>
    </location>
</feature>
<comment type="caution">
    <text evidence="1">The sequence shown here is derived from an EMBL/GenBank/DDBJ whole genome shotgun (WGS) entry which is preliminary data.</text>
</comment>
<name>A0ACA9SG60_9GLOM</name>
<organism evidence="1 2">
    <name type="scientific">Racocetra persica</name>
    <dbReference type="NCBI Taxonomy" id="160502"/>
    <lineage>
        <taxon>Eukaryota</taxon>
        <taxon>Fungi</taxon>
        <taxon>Fungi incertae sedis</taxon>
        <taxon>Mucoromycota</taxon>
        <taxon>Glomeromycotina</taxon>
        <taxon>Glomeromycetes</taxon>
        <taxon>Diversisporales</taxon>
        <taxon>Gigasporaceae</taxon>
        <taxon>Racocetra</taxon>
    </lineage>
</organism>
<protein>
    <submittedName>
        <fullName evidence="1">31671_t:CDS:1</fullName>
    </submittedName>
</protein>
<sequence>SVVSMVLDIIENILKLCDNEMDIDNDLIQTENINLITRVIRPHISSLLDNLEYGLLQYSQNGTFGRDTFSKREVSILSKIAAYVNNGEQAKKLVDLLLPYLQKLPRFVTEQTKAHILRIIAKFLHIIPGFEPSNELFAKYYDNISKELSTLRSRECRDLLIEVLQEFSKLDNTLQETVEFIKDINSFSTIRLNEPDFERRLGAFSRINQKSYKTFSAMQWLPLLYNCIFFIQDPEEVSIRNNSSYCIICFIDSFVEHHNSVELNDVSASSDVHNKFQNILIK</sequence>
<dbReference type="EMBL" id="CAJVQC010116898">
    <property type="protein sequence ID" value="CAG8837187.1"/>
    <property type="molecule type" value="Genomic_DNA"/>
</dbReference>
<proteinExistence type="predicted"/>
<reference evidence="1" key="1">
    <citation type="submission" date="2021-06" db="EMBL/GenBank/DDBJ databases">
        <authorList>
            <person name="Kallberg Y."/>
            <person name="Tangrot J."/>
            <person name="Rosling A."/>
        </authorList>
    </citation>
    <scope>NUCLEOTIDE SEQUENCE</scope>
    <source>
        <strain evidence="1">MA461A</strain>
    </source>
</reference>
<dbReference type="Proteomes" id="UP000789920">
    <property type="component" value="Unassembled WGS sequence"/>
</dbReference>